<dbReference type="InterPro" id="IPR036770">
    <property type="entry name" value="Ankyrin_rpt-contain_sf"/>
</dbReference>
<dbReference type="SUPFAM" id="SSF48403">
    <property type="entry name" value="Ankyrin repeat"/>
    <property type="match status" value="1"/>
</dbReference>
<dbReference type="Pfam" id="PF12796">
    <property type="entry name" value="Ank_2"/>
    <property type="match status" value="2"/>
</dbReference>
<accession>A0A9N9BM34</accession>
<evidence type="ECO:0000259" key="4">
    <source>
        <dbReference type="PROSITE" id="PS51704"/>
    </source>
</evidence>
<dbReference type="InterPro" id="IPR051578">
    <property type="entry name" value="GDPD"/>
</dbReference>
<feature type="repeat" description="ANK" evidence="2">
    <location>
        <begin position="150"/>
        <end position="172"/>
    </location>
</feature>
<dbReference type="PANTHER" id="PTHR22958">
    <property type="entry name" value="GLYCEROPHOSPHORYL DIESTER PHOSPHODIESTERASE"/>
    <property type="match status" value="1"/>
</dbReference>
<dbReference type="Gene3D" id="1.25.40.20">
    <property type="entry name" value="Ankyrin repeat-containing domain"/>
    <property type="match status" value="2"/>
</dbReference>
<dbReference type="GO" id="GO:0046475">
    <property type="term" value="P:glycerophospholipid catabolic process"/>
    <property type="evidence" value="ECO:0007669"/>
    <property type="project" value="TreeGrafter"/>
</dbReference>
<sequence>MEQIFKELSEKYQYFHNNALTGIDHNNINLNFDQDACYEFFLDLVNGLPLASCSALIENLESIEQWIREVHRKVANENVNHNSHISSPNHSLNNTALLSAIRNDDTSTFHNLIDEMVSDIKTENEDEVSENRMINQANPAVQKAFSVDIYGKNPLHYAAIKGFERITRILLEYLMRVEQFSLEMGFNDNVWFDDDGYTPLFYATLNNNVDVIDCIIEICQVNDVDNSTNVPKLMNSSTSTATQTLLAISCKFGHYSVAKSLLNHRANPNVQDEDGETPLHLASRGGFTDCCLLLIREHDANMEIREKYSGWTPLFLAVEALIQSGAIHNIVDYSGWTPHMHALFRGHLTMKNILRPPSGEINISSLSTNHEIMVSPQENVSRQETSAEMTYQNMYLKDDSLIFITLGTTDIRKDIVPIKFNDAISFASPVSIVVWAINATGEKVTIDLPIKDNIAIDPIMFYAQEQDINDVTLIFDIMPIYGPMRQLIGRATAALSSIKTYSGPNHTSLIGSVTVPILGSLGLGVDVVIGKIQFEYLVEKENEDNSVEEDFNEAYSNDDSSSTLSSNSSGNLKRSNSMSSINKAKYRKIDENNIGKLKGNGAGTIQAPFTTLEETFKGVPVNIGFNIEVKYPMVVEAEEFNLHPFYTELNSFCDAILKCVYEHAQPERKIMFSSFHPETCLMLSFKQPNCYPVLFLSDCGIYNMADARCNSLQAAIRFAKFAGLSGIVANCDPIIEAPGLTKIVKKSGLLLFTYGRLNNVVANAQLQKRAGVDAVIVDSVKQVKQGLEQIDNEDQIENIVN</sequence>
<dbReference type="InterPro" id="IPR057506">
    <property type="entry name" value="C2_GPCPD1"/>
</dbReference>
<evidence type="ECO:0000256" key="2">
    <source>
        <dbReference type="PROSITE-ProRule" id="PRU00023"/>
    </source>
</evidence>
<keyword evidence="6" id="KW-1185">Reference proteome</keyword>
<gene>
    <name evidence="5" type="ORF">RFULGI_LOCUS5463</name>
</gene>
<feature type="domain" description="GP-PDE" evidence="4">
    <location>
        <begin position="485"/>
        <end position="787"/>
    </location>
</feature>
<dbReference type="Pfam" id="PF03009">
    <property type="entry name" value="GDPD"/>
    <property type="match status" value="1"/>
</dbReference>
<dbReference type="Gene3D" id="3.20.20.190">
    <property type="entry name" value="Phosphatidylinositol (PI) phosphodiesterase"/>
    <property type="match status" value="1"/>
</dbReference>
<comment type="caution">
    <text evidence="5">The sequence shown here is derived from an EMBL/GenBank/DDBJ whole genome shotgun (WGS) entry which is preliminary data.</text>
</comment>
<feature type="region of interest" description="Disordered" evidence="3">
    <location>
        <begin position="553"/>
        <end position="579"/>
    </location>
</feature>
<feature type="compositionally biased region" description="Low complexity" evidence="3">
    <location>
        <begin position="557"/>
        <end position="569"/>
    </location>
</feature>
<keyword evidence="2" id="KW-0040">ANK repeat</keyword>
<feature type="repeat" description="ANK" evidence="2">
    <location>
        <begin position="274"/>
        <end position="307"/>
    </location>
</feature>
<evidence type="ECO:0000256" key="3">
    <source>
        <dbReference type="SAM" id="MobiDB-lite"/>
    </source>
</evidence>
<evidence type="ECO:0000313" key="5">
    <source>
        <dbReference type="EMBL" id="CAG8571179.1"/>
    </source>
</evidence>
<dbReference type="PANTHER" id="PTHR22958:SF1">
    <property type="entry name" value="GLYCEROPHOSPHOCHOLINE PHOSPHODIESTERASE GPCPD1"/>
    <property type="match status" value="1"/>
</dbReference>
<dbReference type="SMART" id="SM00248">
    <property type="entry name" value="ANK"/>
    <property type="match status" value="6"/>
</dbReference>
<dbReference type="PROSITE" id="PS50297">
    <property type="entry name" value="ANK_REP_REGION"/>
    <property type="match status" value="2"/>
</dbReference>
<dbReference type="AlphaFoldDB" id="A0A9N9BM34"/>
<dbReference type="InterPro" id="IPR030395">
    <property type="entry name" value="GP_PDE_dom"/>
</dbReference>
<dbReference type="Pfam" id="PF25329">
    <property type="entry name" value="C2_GDE1"/>
    <property type="match status" value="1"/>
</dbReference>
<feature type="compositionally biased region" description="Polar residues" evidence="3">
    <location>
        <begin position="570"/>
        <end position="579"/>
    </location>
</feature>
<dbReference type="EMBL" id="CAJVPZ010006237">
    <property type="protein sequence ID" value="CAG8571179.1"/>
    <property type="molecule type" value="Genomic_DNA"/>
</dbReference>
<dbReference type="PROSITE" id="PS50088">
    <property type="entry name" value="ANK_REPEAT"/>
    <property type="match status" value="2"/>
</dbReference>
<reference evidence="5" key="1">
    <citation type="submission" date="2021-06" db="EMBL/GenBank/DDBJ databases">
        <authorList>
            <person name="Kallberg Y."/>
            <person name="Tangrot J."/>
            <person name="Rosling A."/>
        </authorList>
    </citation>
    <scope>NUCLEOTIDE SEQUENCE</scope>
    <source>
        <strain evidence="5">IN212</strain>
    </source>
</reference>
<dbReference type="SUPFAM" id="SSF51695">
    <property type="entry name" value="PLC-like phosphodiesterases"/>
    <property type="match status" value="1"/>
</dbReference>
<dbReference type="InterPro" id="IPR002110">
    <property type="entry name" value="Ankyrin_rpt"/>
</dbReference>
<dbReference type="Proteomes" id="UP000789396">
    <property type="component" value="Unassembled WGS sequence"/>
</dbReference>
<dbReference type="OrthoDB" id="197419at2759"/>
<name>A0A9N9BM34_9GLOM</name>
<dbReference type="InterPro" id="IPR017946">
    <property type="entry name" value="PLC-like_Pdiesterase_TIM-brl"/>
</dbReference>
<proteinExistence type="predicted"/>
<evidence type="ECO:0000256" key="1">
    <source>
        <dbReference type="ARBA" id="ARBA00022801"/>
    </source>
</evidence>
<dbReference type="PROSITE" id="PS51704">
    <property type="entry name" value="GP_PDE"/>
    <property type="match status" value="1"/>
</dbReference>
<organism evidence="5 6">
    <name type="scientific">Racocetra fulgida</name>
    <dbReference type="NCBI Taxonomy" id="60492"/>
    <lineage>
        <taxon>Eukaryota</taxon>
        <taxon>Fungi</taxon>
        <taxon>Fungi incertae sedis</taxon>
        <taxon>Mucoromycota</taxon>
        <taxon>Glomeromycotina</taxon>
        <taxon>Glomeromycetes</taxon>
        <taxon>Diversisporales</taxon>
        <taxon>Gigasporaceae</taxon>
        <taxon>Racocetra</taxon>
    </lineage>
</organism>
<dbReference type="GO" id="GO:0047389">
    <property type="term" value="F:glycerophosphocholine phosphodiesterase activity"/>
    <property type="evidence" value="ECO:0007669"/>
    <property type="project" value="TreeGrafter"/>
</dbReference>
<evidence type="ECO:0000313" key="6">
    <source>
        <dbReference type="Proteomes" id="UP000789396"/>
    </source>
</evidence>
<keyword evidence="1" id="KW-0378">Hydrolase</keyword>
<protein>
    <submittedName>
        <fullName evidence="5">17736_t:CDS:1</fullName>
    </submittedName>
</protein>